<evidence type="ECO:0000313" key="2">
    <source>
        <dbReference type="Proteomes" id="UP001589692"/>
    </source>
</evidence>
<proteinExistence type="predicted"/>
<dbReference type="EC" id="2.3.1.-" evidence="1"/>
<organism evidence="1 2">
    <name type="scientific">Rhizobium puerariae</name>
    <dbReference type="NCBI Taxonomy" id="1585791"/>
    <lineage>
        <taxon>Bacteria</taxon>
        <taxon>Pseudomonadati</taxon>
        <taxon>Pseudomonadota</taxon>
        <taxon>Alphaproteobacteria</taxon>
        <taxon>Hyphomicrobiales</taxon>
        <taxon>Rhizobiaceae</taxon>
        <taxon>Rhizobium/Agrobacterium group</taxon>
        <taxon>Rhizobium</taxon>
    </lineage>
</organism>
<dbReference type="CDD" id="cd04301">
    <property type="entry name" value="NAT_SF"/>
    <property type="match status" value="1"/>
</dbReference>
<accession>A0ABV6AHD5</accession>
<keyword evidence="2" id="KW-1185">Reference proteome</keyword>
<dbReference type="SUPFAM" id="SSF55729">
    <property type="entry name" value="Acyl-CoA N-acyltransferases (Nat)"/>
    <property type="match status" value="1"/>
</dbReference>
<gene>
    <name evidence="1" type="ORF">ACFFP0_14305</name>
</gene>
<evidence type="ECO:0000313" key="1">
    <source>
        <dbReference type="EMBL" id="MFB9950031.1"/>
    </source>
</evidence>
<dbReference type="Proteomes" id="UP001589692">
    <property type="component" value="Unassembled WGS sequence"/>
</dbReference>
<protein>
    <submittedName>
        <fullName evidence="1">GNAT family N-acetyltransferase</fullName>
        <ecNumber evidence="1">2.3.1.-</ecNumber>
    </submittedName>
</protein>
<comment type="caution">
    <text evidence="1">The sequence shown here is derived from an EMBL/GenBank/DDBJ whole genome shotgun (WGS) entry which is preliminary data.</text>
</comment>
<keyword evidence="1" id="KW-0012">Acyltransferase</keyword>
<name>A0ABV6AHD5_9HYPH</name>
<dbReference type="RefSeq" id="WP_377261803.1">
    <property type="nucleotide sequence ID" value="NZ_JBHMAA010000015.1"/>
</dbReference>
<dbReference type="GO" id="GO:0016746">
    <property type="term" value="F:acyltransferase activity"/>
    <property type="evidence" value="ECO:0007669"/>
    <property type="project" value="UniProtKB-KW"/>
</dbReference>
<dbReference type="InterPro" id="IPR016181">
    <property type="entry name" value="Acyl_CoA_acyltransferase"/>
</dbReference>
<sequence>MRIRSLTHFNDRAQAVDFALGHISHNMPREQRIKAAAAYGNFACPIFSVENADCPDEQSGLATDSEATAPIYAISIDDNFIAVAVCSVRTEHFPLRLSMLAVHPHFSGRGLALELASHVFASAPVVMGAVEKPAFKRLYRKAGVTCWMRVGGRDDYWIGSTQPFPQPLRYGVPVVDDVEQTLLRHGMTRMVGDLLEVTQ</sequence>
<reference evidence="1 2" key="1">
    <citation type="submission" date="2024-09" db="EMBL/GenBank/DDBJ databases">
        <authorList>
            <person name="Sun Q."/>
            <person name="Mori K."/>
        </authorList>
    </citation>
    <scope>NUCLEOTIDE SEQUENCE [LARGE SCALE GENOMIC DNA]</scope>
    <source>
        <strain evidence="1 2">TBRC 4938</strain>
    </source>
</reference>
<keyword evidence="1" id="KW-0808">Transferase</keyword>
<dbReference type="EMBL" id="JBHMAA010000015">
    <property type="protein sequence ID" value="MFB9950031.1"/>
    <property type="molecule type" value="Genomic_DNA"/>
</dbReference>